<evidence type="ECO:0000256" key="3">
    <source>
        <dbReference type="ARBA" id="ARBA00022679"/>
    </source>
</evidence>
<dbReference type="Gene3D" id="1.10.287.130">
    <property type="match status" value="1"/>
</dbReference>
<feature type="coiled-coil region" evidence="5">
    <location>
        <begin position="159"/>
        <end position="186"/>
    </location>
</feature>
<feature type="domain" description="Signal transduction histidine kinase dimerisation/phosphoacceptor" evidence="7">
    <location>
        <begin position="186"/>
        <end position="254"/>
    </location>
</feature>
<dbReference type="InterPro" id="IPR050351">
    <property type="entry name" value="BphY/WalK/GraS-like"/>
</dbReference>
<comment type="catalytic activity">
    <reaction evidence="1">
        <text>ATP + protein L-histidine = ADP + protein N-phospho-L-histidine.</text>
        <dbReference type="EC" id="2.7.13.3"/>
    </reaction>
</comment>
<dbReference type="Pfam" id="PF13185">
    <property type="entry name" value="GAF_2"/>
    <property type="match status" value="1"/>
</dbReference>
<feature type="domain" description="GAF" evidence="6">
    <location>
        <begin position="21"/>
        <end position="163"/>
    </location>
</feature>
<dbReference type="SMART" id="SM00388">
    <property type="entry name" value="HisKA"/>
    <property type="match status" value="1"/>
</dbReference>
<dbReference type="Proteomes" id="UP000772618">
    <property type="component" value="Unassembled WGS sequence"/>
</dbReference>
<keyword evidence="4" id="KW-0418">Kinase</keyword>
<evidence type="ECO:0000256" key="1">
    <source>
        <dbReference type="ARBA" id="ARBA00000085"/>
    </source>
</evidence>
<dbReference type="InterPro" id="IPR029016">
    <property type="entry name" value="GAF-like_dom_sf"/>
</dbReference>
<keyword evidence="3" id="KW-0808">Transferase</keyword>
<dbReference type="RefSeq" id="WP_254153760.1">
    <property type="nucleotide sequence ID" value="NZ_JAHESD010000020.1"/>
</dbReference>
<evidence type="ECO:0000259" key="6">
    <source>
        <dbReference type="SMART" id="SM00065"/>
    </source>
</evidence>
<dbReference type="PANTHER" id="PTHR42878:SF15">
    <property type="entry name" value="BACTERIOPHYTOCHROME"/>
    <property type="match status" value="1"/>
</dbReference>
<protein>
    <recommendedName>
        <fullName evidence="2">histidine kinase</fullName>
        <ecNumber evidence="2">2.7.13.3</ecNumber>
    </recommendedName>
</protein>
<evidence type="ECO:0000256" key="2">
    <source>
        <dbReference type="ARBA" id="ARBA00012438"/>
    </source>
</evidence>
<dbReference type="SUPFAM" id="SSF47384">
    <property type="entry name" value="Homodimeric domain of signal transducing histidine kinase"/>
    <property type="match status" value="1"/>
</dbReference>
<evidence type="ECO:0000256" key="4">
    <source>
        <dbReference type="ARBA" id="ARBA00022777"/>
    </source>
</evidence>
<dbReference type="SMART" id="SM00065">
    <property type="entry name" value="GAF"/>
    <property type="match status" value="1"/>
</dbReference>
<keyword evidence="5" id="KW-0175">Coiled coil</keyword>
<evidence type="ECO:0000313" key="8">
    <source>
        <dbReference type="EMBL" id="MBT1703798.1"/>
    </source>
</evidence>
<dbReference type="Gene3D" id="3.30.450.40">
    <property type="match status" value="1"/>
</dbReference>
<comment type="caution">
    <text evidence="8">The sequence shown here is derived from an EMBL/GenBank/DDBJ whole genome shotgun (WGS) entry which is preliminary data.</text>
</comment>
<dbReference type="InterPro" id="IPR003661">
    <property type="entry name" value="HisK_dim/P_dom"/>
</dbReference>
<organism evidence="8 9">
    <name type="scientific">Chryseosolibacter indicus</name>
    <dbReference type="NCBI Taxonomy" id="2782351"/>
    <lineage>
        <taxon>Bacteria</taxon>
        <taxon>Pseudomonadati</taxon>
        <taxon>Bacteroidota</taxon>
        <taxon>Cytophagia</taxon>
        <taxon>Cytophagales</taxon>
        <taxon>Chryseotaleaceae</taxon>
        <taxon>Chryseosolibacter</taxon>
    </lineage>
</organism>
<dbReference type="SUPFAM" id="SSF55781">
    <property type="entry name" value="GAF domain-like"/>
    <property type="match status" value="1"/>
</dbReference>
<dbReference type="EC" id="2.7.13.3" evidence="2"/>
<dbReference type="InterPro" id="IPR036097">
    <property type="entry name" value="HisK_dim/P_sf"/>
</dbReference>
<name>A0ABS5VQS9_9BACT</name>
<sequence length="266" mass="30028">MNAESMRLLVNTVQELSLARSLDSVIEIVRFAARHLTGADGAAFVLRDGDRCFYADEDAISPLWKGSRFPIDSCISGWAMLNRQPAVIEDIYLDNRIPHDAYRPTFVKSLAMVPIRTLAPIGAIGNYWAEKHIPTQEQVAILQSLADITAVTIENINVYNELEHRVKERTAQLEIVNQELLSLNQELEAFSYSVSHDLRAPLRSILGYSDILKEESFENLTAEGKGALETIQQNGNKMNNLINDLLKFSKLGRKELRKQISIQMSW</sequence>
<evidence type="ECO:0000313" key="9">
    <source>
        <dbReference type="Proteomes" id="UP000772618"/>
    </source>
</evidence>
<proteinExistence type="predicted"/>
<gene>
    <name evidence="8" type="ORF">KK060_10935</name>
</gene>
<accession>A0ABS5VQS9</accession>
<evidence type="ECO:0000259" key="7">
    <source>
        <dbReference type="SMART" id="SM00388"/>
    </source>
</evidence>
<dbReference type="PANTHER" id="PTHR42878">
    <property type="entry name" value="TWO-COMPONENT HISTIDINE KINASE"/>
    <property type="match status" value="1"/>
</dbReference>
<reference evidence="8 9" key="1">
    <citation type="submission" date="2021-05" db="EMBL/GenBank/DDBJ databases">
        <title>A Polyphasic approach of four new species of the genus Ohtaekwangia: Ohtaekwangia histidinii sp. nov., Ohtaekwangia cretensis sp. nov., Ohtaekwangia indiensis sp. nov., Ohtaekwangia reichenbachii sp. nov. from diverse environment.</title>
        <authorList>
            <person name="Octaviana S."/>
        </authorList>
    </citation>
    <scope>NUCLEOTIDE SEQUENCE [LARGE SCALE GENOMIC DNA]</scope>
    <source>
        <strain evidence="8 9">PWU20</strain>
    </source>
</reference>
<evidence type="ECO:0000256" key="5">
    <source>
        <dbReference type="SAM" id="Coils"/>
    </source>
</evidence>
<dbReference type="InterPro" id="IPR003018">
    <property type="entry name" value="GAF"/>
</dbReference>
<keyword evidence="9" id="KW-1185">Reference proteome</keyword>
<dbReference type="EMBL" id="JAHESD010000020">
    <property type="protein sequence ID" value="MBT1703798.1"/>
    <property type="molecule type" value="Genomic_DNA"/>
</dbReference>
<dbReference type="Pfam" id="PF00512">
    <property type="entry name" value="HisKA"/>
    <property type="match status" value="1"/>
</dbReference>
<dbReference type="CDD" id="cd00082">
    <property type="entry name" value="HisKA"/>
    <property type="match status" value="1"/>
</dbReference>